<evidence type="ECO:0000313" key="2">
    <source>
        <dbReference type="EMBL" id="CAB4869447.1"/>
    </source>
</evidence>
<reference evidence="2" key="1">
    <citation type="submission" date="2020-05" db="EMBL/GenBank/DDBJ databases">
        <authorList>
            <person name="Chiriac C."/>
            <person name="Salcher M."/>
            <person name="Ghai R."/>
            <person name="Kavagutti S V."/>
        </authorList>
    </citation>
    <scope>NUCLEOTIDE SEQUENCE</scope>
</reference>
<feature type="domain" description="N-acetyltransferase" evidence="1">
    <location>
        <begin position="10"/>
        <end position="181"/>
    </location>
</feature>
<gene>
    <name evidence="2" type="ORF">UFOPK3381_00713</name>
</gene>
<dbReference type="SUPFAM" id="SSF55729">
    <property type="entry name" value="Acyl-CoA N-acyltransferases (Nat)"/>
    <property type="match status" value="2"/>
</dbReference>
<dbReference type="InterPro" id="IPR000182">
    <property type="entry name" value="GNAT_dom"/>
</dbReference>
<dbReference type="InterPro" id="IPR016181">
    <property type="entry name" value="Acyl_CoA_acyltransferase"/>
</dbReference>
<dbReference type="CDD" id="cd04301">
    <property type="entry name" value="NAT_SF"/>
    <property type="match status" value="1"/>
</dbReference>
<dbReference type="Pfam" id="PF00583">
    <property type="entry name" value="Acetyltransf_1"/>
    <property type="match status" value="1"/>
</dbReference>
<dbReference type="Gene3D" id="3.40.630.30">
    <property type="match status" value="1"/>
</dbReference>
<dbReference type="PROSITE" id="PS51186">
    <property type="entry name" value="GNAT"/>
    <property type="match status" value="1"/>
</dbReference>
<dbReference type="GO" id="GO:0016747">
    <property type="term" value="F:acyltransferase activity, transferring groups other than amino-acyl groups"/>
    <property type="evidence" value="ECO:0007669"/>
    <property type="project" value="InterPro"/>
</dbReference>
<dbReference type="AlphaFoldDB" id="A0A6J7DFM1"/>
<sequence>MDAFSYTPSMAIEHVDARNDNAFMEWFGVLQRSELQRDGGRGGGWQPDEWRARALDENAPNTKHLFSLREEGTVVAVAGVEISRDDNLHSLRGDLFVEPTLTGRGFGSSLLTFVEEYGRTLGRTELLFFVIEGAEEMGAAPNRFFAPRRGYELTDEMARRDLLWPQPSAVLNALVEQWSEPAESYELHRWIRSTPEPLAAPLADLMSRMGVEANHADVLVEEELWSVERLRTHERTVYDMGRDLLVVAATHRETGELAGYTELTVSRDDPSTAYQWDTLVARSHRGHRLGGLMKAVNLQEFSRAGYDTWRITTFNSTRNQPMIDVNEALGATLAGSMTMWRKDLTAR</sequence>
<organism evidence="2">
    <name type="scientific">freshwater metagenome</name>
    <dbReference type="NCBI Taxonomy" id="449393"/>
    <lineage>
        <taxon>unclassified sequences</taxon>
        <taxon>metagenomes</taxon>
        <taxon>ecological metagenomes</taxon>
    </lineage>
</organism>
<name>A0A6J7DFM1_9ZZZZ</name>
<protein>
    <submittedName>
        <fullName evidence="2">Unannotated protein</fullName>
    </submittedName>
</protein>
<accession>A0A6J7DFM1</accession>
<proteinExistence type="predicted"/>
<evidence type="ECO:0000259" key="1">
    <source>
        <dbReference type="PROSITE" id="PS51186"/>
    </source>
</evidence>
<dbReference type="EMBL" id="CAFBLN010000023">
    <property type="protein sequence ID" value="CAB4869447.1"/>
    <property type="molecule type" value="Genomic_DNA"/>
</dbReference>